<dbReference type="InterPro" id="IPR011044">
    <property type="entry name" value="Quino_amine_DH_bsu"/>
</dbReference>
<dbReference type="EMBL" id="VBOS01000287">
    <property type="protein sequence ID" value="TMQ53819.1"/>
    <property type="molecule type" value="Genomic_DNA"/>
</dbReference>
<dbReference type="InterPro" id="IPR013431">
    <property type="entry name" value="Delta_60_rpt"/>
</dbReference>
<accession>A0A538SR32</accession>
<dbReference type="PANTHER" id="PTHR31778">
    <property type="entry name" value="BUD SITE SELECTION PROTEIN RAX2"/>
    <property type="match status" value="1"/>
</dbReference>
<reference evidence="2 3" key="1">
    <citation type="journal article" date="2019" name="Nat. Microbiol.">
        <title>Mediterranean grassland soil C-N compound turnover is dependent on rainfall and depth, and is mediated by genomically divergent microorganisms.</title>
        <authorList>
            <person name="Diamond S."/>
            <person name="Andeer P.F."/>
            <person name="Li Z."/>
            <person name="Crits-Christoph A."/>
            <person name="Burstein D."/>
            <person name="Anantharaman K."/>
            <person name="Lane K.R."/>
            <person name="Thomas B.C."/>
            <person name="Pan C."/>
            <person name="Northen T.R."/>
            <person name="Banfield J.F."/>
        </authorList>
    </citation>
    <scope>NUCLEOTIDE SEQUENCE [LARGE SCALE GENOMIC DNA]</scope>
    <source>
        <strain evidence="2">WS_2</strain>
    </source>
</reference>
<dbReference type="NCBIfam" id="TIGR04183">
    <property type="entry name" value="Por_Secre_tail"/>
    <property type="match status" value="1"/>
</dbReference>
<comment type="caution">
    <text evidence="2">The sequence shown here is derived from an EMBL/GenBank/DDBJ whole genome shotgun (WGS) entry which is preliminary data.</text>
</comment>
<evidence type="ECO:0000256" key="1">
    <source>
        <dbReference type="SAM" id="MobiDB-lite"/>
    </source>
</evidence>
<dbReference type="InterPro" id="IPR011047">
    <property type="entry name" value="Quinoprotein_ADH-like_sf"/>
</dbReference>
<evidence type="ECO:0000313" key="3">
    <source>
        <dbReference type="Proteomes" id="UP000317716"/>
    </source>
</evidence>
<dbReference type="SUPFAM" id="SSF50969">
    <property type="entry name" value="YVTN repeat-like/Quinoprotein amine dehydrogenase"/>
    <property type="match status" value="1"/>
</dbReference>
<dbReference type="Pfam" id="PF17164">
    <property type="entry name" value="DUF5122"/>
    <property type="match status" value="1"/>
</dbReference>
<dbReference type="PANTHER" id="PTHR31778:SF2">
    <property type="entry name" value="BUD SITE SELECTION PROTEIN RAX2"/>
    <property type="match status" value="1"/>
</dbReference>
<dbReference type="GO" id="GO:1902929">
    <property type="term" value="C:plasma membrane of growing cell tip"/>
    <property type="evidence" value="ECO:0007669"/>
    <property type="project" value="TreeGrafter"/>
</dbReference>
<protein>
    <submittedName>
        <fullName evidence="2">T9SS type A sorting domain-containing protein</fullName>
    </submittedName>
</protein>
<evidence type="ECO:0000313" key="2">
    <source>
        <dbReference type="EMBL" id="TMQ53819.1"/>
    </source>
</evidence>
<dbReference type="SUPFAM" id="SSF50998">
    <property type="entry name" value="Quinoprotein alcohol dehydrogenase-like"/>
    <property type="match status" value="1"/>
</dbReference>
<name>A0A538SR32_UNCEI</name>
<gene>
    <name evidence="2" type="ORF">E6K72_08140</name>
</gene>
<dbReference type="Proteomes" id="UP000317716">
    <property type="component" value="Unassembled WGS sequence"/>
</dbReference>
<feature type="region of interest" description="Disordered" evidence="1">
    <location>
        <begin position="1"/>
        <end position="40"/>
    </location>
</feature>
<proteinExistence type="predicted"/>
<organism evidence="2 3">
    <name type="scientific">Eiseniibacteriota bacterium</name>
    <dbReference type="NCBI Taxonomy" id="2212470"/>
    <lineage>
        <taxon>Bacteria</taxon>
        <taxon>Candidatus Eiseniibacteriota</taxon>
    </lineage>
</organism>
<sequence length="867" mass="87375">MAATPSDSREFKGGLGTAVRTPRATDSTTGPRAHPTLDKKRLDRLWGSASVLGAASQEESPMAKPSRPLLVRSIWIAGPGSSLPAAAVFLMLAALRLLSSGAAAAQNIDRDLWITNGNVYAVALGGANIYLGGEFTRVGPRIGGGAPIDAASGAVLASFPEVRGLVRSAVPDGVGGWYIGGDFSYVGGLARNCLAHVASDLSVTSWNPGLVGASYGTSVVALALSGSTLYVAGTFTSVGGQPRNTLAAIDASSGTPTSWNPDVIDFGGVSTLAVSGSTVYVGGSFISVAGQPRNRIAAVDAVTGAATPWNPNASGDVQVVVASGSTIYVGGSFSSIGGQPRFWIAALDSATGAATSWDPSANGVVRALAVSGSLVYAGGNFSFAGGQSRNRIAALDVGTGAATSWNPNANGNVRALAVAGPTVYAGGDFINIGGQPRNYMAALSSADGTATVWNPNPDYSVIALAAAGSTVYAGGAFTIVGGYARNNLAALDAASGVATAWNPGATGPGAGRVLALAVSGSTVYSGGYFTSIGGQVRNRIAAIDAATGTPTGWNPNADGVVYTLASDGSRIYAGGEFTSIGGQSRSRIAALDAVTGSALPTWNPGVKATGGLLPSVAALALSGPNLYVGGDFDSLGGLKRGRVGAVDASSGSVTAWDPNADGSVLAIAIGGSTVYLGGHFSKVTGTPRILVKGSTVYAGGSFANIGGKARKDFAALDATSGLALDGWDPGPDCFVSTLVMSGTTIYAGGCFSMIGGVRQSHFAAIADVTVDVPTHPVGAPAGWRLENQPNPFRHTTRITFVVPTETRVTLEVFDAAGRLVSTLLRDERATAGPHHADFRTAGLPSGVYLSRLRTDRYAITRKMTVLE</sequence>
<dbReference type="InterPro" id="IPR026444">
    <property type="entry name" value="Secre_tail"/>
</dbReference>
<dbReference type="AlphaFoldDB" id="A0A538SR32"/>